<dbReference type="InterPro" id="IPR025403">
    <property type="entry name" value="TgpA-like_C"/>
</dbReference>
<dbReference type="GeneID" id="3702130"/>
<feature type="domain" description="Protein-glutamine gamma-glutamyltransferase-like C-terminal" evidence="3">
    <location>
        <begin position="722"/>
        <end position="789"/>
    </location>
</feature>
<gene>
    <name evidence="4" type="ordered locus">NP_4642A</name>
</gene>
<protein>
    <submittedName>
        <fullName evidence="4">DUF4129 domain protein</fullName>
    </submittedName>
</protein>
<evidence type="ECO:0000256" key="1">
    <source>
        <dbReference type="SAM" id="MobiDB-lite"/>
    </source>
</evidence>
<dbReference type="EnsemblBacteria" id="CAI50412">
    <property type="protein sequence ID" value="CAI50412"/>
    <property type="gene ID" value="NP_4642A"/>
</dbReference>
<feature type="compositionally biased region" description="Polar residues" evidence="1">
    <location>
        <begin position="154"/>
        <end position="166"/>
    </location>
</feature>
<dbReference type="EMBL" id="CR936257">
    <property type="protein sequence ID" value="CAI50412.1"/>
    <property type="molecule type" value="Genomic_DNA"/>
</dbReference>
<dbReference type="AlphaFoldDB" id="A0A1U7EYV0"/>
<keyword evidence="2" id="KW-0812">Transmembrane</keyword>
<feature type="compositionally biased region" description="Polar residues" evidence="1">
    <location>
        <begin position="852"/>
        <end position="864"/>
    </location>
</feature>
<dbReference type="Proteomes" id="UP000002698">
    <property type="component" value="Chromosome"/>
</dbReference>
<dbReference type="eggNOG" id="arCOG02085">
    <property type="taxonomic scope" value="Archaea"/>
</dbReference>
<feature type="compositionally biased region" description="Basic and acidic residues" evidence="1">
    <location>
        <begin position="81"/>
        <end position="91"/>
    </location>
</feature>
<dbReference type="eggNOG" id="arCOG02170">
    <property type="taxonomic scope" value="Archaea"/>
</dbReference>
<dbReference type="eggNOG" id="arCOG07873">
    <property type="taxonomic scope" value="Archaea"/>
</dbReference>
<dbReference type="STRING" id="348780.NP_4642A"/>
<dbReference type="RefSeq" id="WP_011324026.1">
    <property type="nucleotide sequence ID" value="NC_007426.1"/>
</dbReference>
<evidence type="ECO:0000313" key="5">
    <source>
        <dbReference type="Proteomes" id="UP000002698"/>
    </source>
</evidence>
<evidence type="ECO:0000313" key="4">
    <source>
        <dbReference type="EMBL" id="CAI50412.1"/>
    </source>
</evidence>
<evidence type="ECO:0000256" key="2">
    <source>
        <dbReference type="SAM" id="Phobius"/>
    </source>
</evidence>
<organism evidence="4 5">
    <name type="scientific">Natronomonas pharaonis (strain ATCC 35678 / DSM 2160 / CIP 103997 / JCM 8858 / NBRC 14720 / NCIMB 2260 / Gabara)</name>
    <name type="common">Halobacterium pharaonis</name>
    <dbReference type="NCBI Taxonomy" id="348780"/>
    <lineage>
        <taxon>Archaea</taxon>
        <taxon>Methanobacteriati</taxon>
        <taxon>Methanobacteriota</taxon>
        <taxon>Stenosarchaea group</taxon>
        <taxon>Halobacteria</taxon>
        <taxon>Halobacteriales</taxon>
        <taxon>Natronomonadaceae</taxon>
        <taxon>Natronomonas</taxon>
    </lineage>
</organism>
<dbReference type="HOGENOM" id="CLU_015922_0_0_2"/>
<name>A0A1U7EYV0_NATPD</name>
<feature type="region of interest" description="Disordered" evidence="1">
    <location>
        <begin position="41"/>
        <end position="308"/>
    </location>
</feature>
<evidence type="ECO:0000259" key="3">
    <source>
        <dbReference type="Pfam" id="PF13559"/>
    </source>
</evidence>
<feature type="compositionally biased region" description="Basic and acidic residues" evidence="1">
    <location>
        <begin position="823"/>
        <end position="834"/>
    </location>
</feature>
<feature type="compositionally biased region" description="Acidic residues" evidence="1">
    <location>
        <begin position="188"/>
        <end position="198"/>
    </location>
</feature>
<feature type="compositionally biased region" description="Acidic residues" evidence="1">
    <location>
        <begin position="167"/>
        <end position="180"/>
    </location>
</feature>
<feature type="compositionally biased region" description="Basic and acidic residues" evidence="1">
    <location>
        <begin position="251"/>
        <end position="261"/>
    </location>
</feature>
<keyword evidence="2" id="KW-0472">Membrane</keyword>
<feature type="compositionally biased region" description="Polar residues" evidence="1">
    <location>
        <begin position="57"/>
        <end position="72"/>
    </location>
</feature>
<feature type="transmembrane region" description="Helical" evidence="2">
    <location>
        <begin position="20"/>
        <end position="43"/>
    </location>
</feature>
<feature type="compositionally biased region" description="Acidic residues" evidence="1">
    <location>
        <begin position="110"/>
        <end position="128"/>
    </location>
</feature>
<keyword evidence="5" id="KW-1185">Reference proteome</keyword>
<sequence length="864" mass="90560">MSDRQEASETNEPRPDWGQLALVGLAIVLLAFTAVAVSAAGGVSLDGTAQDDRLDTYGSTDETSSDEGGSQQDETDEDASDTERSEDDAARKPNQQGGDEESKGQSQEPEQQDGDSEAAEGPENEAEAEPGGTDKASQSDRGQPKDPGAESPDETQPSDAQAGDTQTAEETDSEPNDDSSGDSGTDATDADSDNDTADTGDAGGSGSDAQEIGDDPTDTENIDEDAEDGHDREGDATDDAAAGEDADDTPEAQKDTNGTERETDDAQGPEGDTENPGDTEETQDTEDGADGIDEPEADGGDADDDAAAPDYTVSLAEEPTPGTTVEVTVTEDDRPVEGATVYFDNNSIGTTDADGTTNGEVPFTQSLTIKVTPPGEGAQADVFASGTTVRGLASATTAATENVTKSVEIDAEPALRIDGPAVTGEQVRLSAAVNDVPIPNGDVVVDGEKQTTTGGDGHATVTLPENTDEATLAVTRGEINAERSIDIIEFSIEVVDSLPLPGRPAEVEIKRGDDPVSGTQISVDGDVAETTDDNGIAIVDLPIASEATLSAQSDGTAVETTVDGLYRNLAIFAFMGLGALVLTGYVSKRYLGHSRTAARRIPQLLIAVVRSGSRWCISAIVRTAATLERTGDWLFRQWQTGIDTLQRGGRLLMSLPGVIADRGLAALTAVHPSRLYRAVIAVLQSLFHVSAEQVTEAARSGGGDTTTGQRQATVNETVLTLRGLWAEFVRLGGPDKSRTKTPGEIGRYAVKRGIPESSVRTIVESYRDVEYGDQRPSSERVKRVYTALRSAVDDPDEIDLDAPSTSYRDGKATHNIRKNTTAAEREISKQKESATESTGDPVDSEHADASLDNPSSNSSDRANQ</sequence>
<keyword evidence="2" id="KW-1133">Transmembrane helix</keyword>
<feature type="compositionally biased region" description="Acidic residues" evidence="1">
    <location>
        <begin position="262"/>
        <end position="307"/>
    </location>
</feature>
<proteinExistence type="predicted"/>
<feature type="compositionally biased region" description="Acidic residues" evidence="1">
    <location>
        <begin position="211"/>
        <end position="228"/>
    </location>
</feature>
<accession>A0A1U7EYV0</accession>
<feature type="compositionally biased region" description="Acidic residues" evidence="1">
    <location>
        <begin position="236"/>
        <end position="250"/>
    </location>
</feature>
<dbReference type="OrthoDB" id="18481at2157"/>
<dbReference type="KEGG" id="nph:NP_4642A"/>
<feature type="region of interest" description="Disordered" evidence="1">
    <location>
        <begin position="795"/>
        <end position="864"/>
    </location>
</feature>
<reference evidence="4 5" key="1">
    <citation type="journal article" date="2005" name="Genome Res.">
        <title>Living with two extremes: conclusions from the genome sequence of Natronomonas pharaonis.</title>
        <authorList>
            <person name="Falb M."/>
            <person name="Pfeiffer F."/>
            <person name="Palm P."/>
            <person name="Rodewald K."/>
            <person name="Hickmann V."/>
            <person name="Tittor J."/>
            <person name="Oesterhelt D."/>
        </authorList>
    </citation>
    <scope>NUCLEOTIDE SEQUENCE [LARGE SCALE GENOMIC DNA]</scope>
    <source>
        <strain evidence="5">ATCC 35678 / DSM 2160 / CIP 103997 / JCM 8858 / NBRC 14720 / NCIMB 2260 / Gabara</strain>
    </source>
</reference>
<dbReference type="Pfam" id="PF13559">
    <property type="entry name" value="DUF4129"/>
    <property type="match status" value="1"/>
</dbReference>